<comment type="pathway">
    <text evidence="2 14">Porphyrin-containing compound metabolism; heme O biosynthesis; heme O from protoheme: step 1/1.</text>
</comment>
<dbReference type="EC" id="2.5.1.141" evidence="3 14"/>
<comment type="subcellular location">
    <subcellularLocation>
        <location evidence="1 14">Cell membrane</location>
        <topology evidence="1 14">Multi-pass membrane protein</topology>
    </subcellularLocation>
</comment>
<evidence type="ECO:0000256" key="10">
    <source>
        <dbReference type="ARBA" id="ARBA00030253"/>
    </source>
</evidence>
<sequence length="300" mass="32973">MTAITLILRGALTNWREYLVLCKPRIVSLIVFTAIVGMFLSVPGLAPWPVFLFGTLGIGLGAASAAAINHLIDEKADAVMNRTQARPLPTGKLTREQALIFAITLGVLSMVILYFLINPLTAWLTLASMVGYGIIYTAFLKRTTPQNIVLGGASGAMPPVLGWTAATGELHVHAFLLFLIIFVWTPPHFWALAVARRDEYGRANFPMLPVTHGVDFTKQQVVLYTFLLFAVSLLPFVSKMSGLIYLAGAIGLGGYFLYLAFALYRHTSNELAMKTFGYSIFYLAALFAFLLIDHYLPSFL</sequence>
<feature type="transmembrane region" description="Helical" evidence="14">
    <location>
        <begin position="243"/>
        <end position="264"/>
    </location>
</feature>
<evidence type="ECO:0000256" key="6">
    <source>
        <dbReference type="ARBA" id="ARBA00022692"/>
    </source>
</evidence>
<dbReference type="KEGG" id="ntt:TAO_0054"/>
<evidence type="ECO:0000256" key="5">
    <source>
        <dbReference type="ARBA" id="ARBA00022679"/>
    </source>
</evidence>
<comment type="catalytic activity">
    <reaction evidence="13 14">
        <text>heme b + (2E,6E)-farnesyl diphosphate + H2O = Fe(II)-heme o + diphosphate</text>
        <dbReference type="Rhea" id="RHEA:28070"/>
        <dbReference type="ChEBI" id="CHEBI:15377"/>
        <dbReference type="ChEBI" id="CHEBI:33019"/>
        <dbReference type="ChEBI" id="CHEBI:60344"/>
        <dbReference type="ChEBI" id="CHEBI:60530"/>
        <dbReference type="ChEBI" id="CHEBI:175763"/>
        <dbReference type="EC" id="2.5.1.141"/>
    </reaction>
</comment>
<evidence type="ECO:0000256" key="1">
    <source>
        <dbReference type="ARBA" id="ARBA00004651"/>
    </source>
</evidence>
<dbReference type="UniPathway" id="UPA00834">
    <property type="reaction ID" value="UER00712"/>
</dbReference>
<comment type="function">
    <text evidence="14">Converts heme B (protoheme IX) to heme O by substitution of the vinyl group on carbon 2 of heme B porphyrin ring with a hydroxyethyl farnesyl side group.</text>
</comment>
<dbReference type="Pfam" id="PF01040">
    <property type="entry name" value="UbiA"/>
    <property type="match status" value="1"/>
</dbReference>
<dbReference type="GO" id="GO:0005886">
    <property type="term" value="C:plasma membrane"/>
    <property type="evidence" value="ECO:0007669"/>
    <property type="project" value="UniProtKB-SubCell"/>
</dbReference>
<accession>A0A1Q2SJX5</accession>
<comment type="miscellaneous">
    <text evidence="14">Carbon 2 of the heme B porphyrin ring is defined according to the Fischer nomenclature.</text>
</comment>
<feature type="transmembrane region" description="Helical" evidence="14">
    <location>
        <begin position="172"/>
        <end position="195"/>
    </location>
</feature>
<dbReference type="Proteomes" id="UP000243679">
    <property type="component" value="Chromosome"/>
</dbReference>
<dbReference type="GO" id="GO:0008495">
    <property type="term" value="F:protoheme IX farnesyltransferase activity"/>
    <property type="evidence" value="ECO:0007669"/>
    <property type="project" value="UniProtKB-UniRule"/>
</dbReference>
<comment type="similarity">
    <text evidence="14">Belongs to the UbiA prenyltransferase family. Protoheme IX farnesyltransferase subfamily.</text>
</comment>
<keyword evidence="5 14" id="KW-0808">Transferase</keyword>
<keyword evidence="16" id="KW-1185">Reference proteome</keyword>
<evidence type="ECO:0000256" key="4">
    <source>
        <dbReference type="ARBA" id="ARBA00022475"/>
    </source>
</evidence>
<evidence type="ECO:0000256" key="14">
    <source>
        <dbReference type="HAMAP-Rule" id="MF_00154"/>
    </source>
</evidence>
<dbReference type="Gene3D" id="1.10.357.140">
    <property type="entry name" value="UbiA prenyltransferase"/>
    <property type="match status" value="1"/>
</dbReference>
<evidence type="ECO:0000313" key="16">
    <source>
        <dbReference type="Proteomes" id="UP000243679"/>
    </source>
</evidence>
<dbReference type="NCBIfam" id="NF003349">
    <property type="entry name" value="PRK04375.1-2"/>
    <property type="match status" value="1"/>
</dbReference>
<evidence type="ECO:0000256" key="11">
    <source>
        <dbReference type="ARBA" id="ARBA00040810"/>
    </source>
</evidence>
<feature type="transmembrane region" description="Helical" evidence="14">
    <location>
        <begin position="276"/>
        <end position="296"/>
    </location>
</feature>
<name>A0A1Q2SJX5_9GAMM</name>
<dbReference type="OrthoDB" id="9814417at2"/>
<organism evidence="15 16">
    <name type="scientific">Candidatus Nitrosoglobus terrae</name>
    <dbReference type="NCBI Taxonomy" id="1630141"/>
    <lineage>
        <taxon>Bacteria</taxon>
        <taxon>Pseudomonadati</taxon>
        <taxon>Pseudomonadota</taxon>
        <taxon>Gammaproteobacteria</taxon>
        <taxon>Chromatiales</taxon>
        <taxon>Chromatiaceae</taxon>
        <taxon>Candidatus Nitrosoglobus</taxon>
    </lineage>
</organism>
<dbReference type="PANTHER" id="PTHR43448">
    <property type="entry name" value="PROTOHEME IX FARNESYLTRANSFERASE, MITOCHONDRIAL"/>
    <property type="match status" value="1"/>
</dbReference>
<feature type="transmembrane region" description="Helical" evidence="14">
    <location>
        <begin position="123"/>
        <end position="140"/>
    </location>
</feature>
<dbReference type="NCBIfam" id="TIGR01473">
    <property type="entry name" value="cyoE_ctaB"/>
    <property type="match status" value="1"/>
</dbReference>
<keyword evidence="4 14" id="KW-1003">Cell membrane</keyword>
<protein>
    <recommendedName>
        <fullName evidence="11 14">Protoheme IX farnesyltransferase</fullName>
        <ecNumber evidence="3 14">2.5.1.141</ecNumber>
    </recommendedName>
    <alternativeName>
        <fullName evidence="12 14">Heme B farnesyltransferase</fullName>
    </alternativeName>
    <alternativeName>
        <fullName evidence="10 14">Heme O synthase</fullName>
    </alternativeName>
</protein>
<keyword evidence="7 14" id="KW-1133">Transmembrane helix</keyword>
<dbReference type="EMBL" id="AP014836">
    <property type="protein sequence ID" value="BAW79424.1"/>
    <property type="molecule type" value="Genomic_DNA"/>
</dbReference>
<feature type="transmembrane region" description="Helical" evidence="14">
    <location>
        <begin position="147"/>
        <end position="166"/>
    </location>
</feature>
<dbReference type="HAMAP" id="MF_00154">
    <property type="entry name" value="CyoE_CtaB"/>
    <property type="match status" value="1"/>
</dbReference>
<evidence type="ECO:0000256" key="8">
    <source>
        <dbReference type="ARBA" id="ARBA00023133"/>
    </source>
</evidence>
<evidence type="ECO:0000256" key="13">
    <source>
        <dbReference type="ARBA" id="ARBA00047690"/>
    </source>
</evidence>
<dbReference type="InterPro" id="IPR006369">
    <property type="entry name" value="Protohaem_IX_farnesylTrfase"/>
</dbReference>
<keyword evidence="8 14" id="KW-0350">Heme biosynthesis</keyword>
<feature type="transmembrane region" description="Helical" evidence="14">
    <location>
        <begin position="221"/>
        <end position="237"/>
    </location>
</feature>
<dbReference type="CDD" id="cd13957">
    <property type="entry name" value="PT_UbiA_Cox10"/>
    <property type="match status" value="1"/>
</dbReference>
<dbReference type="RefSeq" id="WP_096526091.1">
    <property type="nucleotide sequence ID" value="NZ_AP014836.1"/>
</dbReference>
<reference evidence="15 16" key="1">
    <citation type="journal article" date="2017" name="ISME J.">
        <title>An acid-tolerant ammonia-oxidizing ?-proteobacterium from soil.</title>
        <authorList>
            <person name="Hayatsu M."/>
            <person name="Tago K."/>
            <person name="Uchiyama I."/>
            <person name="Toyoda A."/>
            <person name="Wang Y."/>
            <person name="Shimomura Y."/>
            <person name="Okubo T."/>
            <person name="Kurisu F."/>
            <person name="Hirono Y."/>
            <person name="Nonaka K."/>
            <person name="Akiyama H."/>
            <person name="Itoh T."/>
            <person name="Takami H."/>
        </authorList>
    </citation>
    <scope>NUCLEOTIDE SEQUENCE [LARGE SCALE GENOMIC DNA]</scope>
    <source>
        <strain evidence="15 16">TAO100</strain>
    </source>
</reference>
<evidence type="ECO:0000256" key="3">
    <source>
        <dbReference type="ARBA" id="ARBA00012292"/>
    </source>
</evidence>
<gene>
    <name evidence="14" type="primary">cyoE</name>
    <name evidence="15" type="ORF">TAO_0054</name>
</gene>
<evidence type="ECO:0000256" key="2">
    <source>
        <dbReference type="ARBA" id="ARBA00004919"/>
    </source>
</evidence>
<feature type="transmembrane region" description="Helical" evidence="14">
    <location>
        <begin position="98"/>
        <end position="117"/>
    </location>
</feature>
<evidence type="ECO:0000256" key="9">
    <source>
        <dbReference type="ARBA" id="ARBA00023136"/>
    </source>
</evidence>
<feature type="transmembrane region" description="Helical" evidence="14">
    <location>
        <begin position="51"/>
        <end position="72"/>
    </location>
</feature>
<proteinExistence type="inferred from homology"/>
<dbReference type="PANTHER" id="PTHR43448:SF7">
    <property type="entry name" value="4-HYDROXYBENZOATE SOLANESYLTRANSFERASE"/>
    <property type="match status" value="1"/>
</dbReference>
<dbReference type="FunFam" id="1.10.357.140:FF:000001">
    <property type="entry name" value="Protoheme IX farnesyltransferase"/>
    <property type="match status" value="1"/>
</dbReference>
<keyword evidence="9 14" id="KW-0472">Membrane</keyword>
<evidence type="ECO:0000313" key="15">
    <source>
        <dbReference type="EMBL" id="BAW79424.1"/>
    </source>
</evidence>
<dbReference type="InterPro" id="IPR000537">
    <property type="entry name" value="UbiA_prenyltransferase"/>
</dbReference>
<dbReference type="InterPro" id="IPR044878">
    <property type="entry name" value="UbiA_sf"/>
</dbReference>
<dbReference type="AlphaFoldDB" id="A0A1Q2SJX5"/>
<evidence type="ECO:0000256" key="7">
    <source>
        <dbReference type="ARBA" id="ARBA00022989"/>
    </source>
</evidence>
<dbReference type="GO" id="GO:0048034">
    <property type="term" value="P:heme O biosynthetic process"/>
    <property type="evidence" value="ECO:0007669"/>
    <property type="project" value="UniProtKB-UniRule"/>
</dbReference>
<keyword evidence="6 14" id="KW-0812">Transmembrane</keyword>
<feature type="transmembrane region" description="Helical" evidence="14">
    <location>
        <begin position="26"/>
        <end position="45"/>
    </location>
</feature>
<evidence type="ECO:0000256" key="12">
    <source>
        <dbReference type="ARBA" id="ARBA00042475"/>
    </source>
</evidence>